<dbReference type="AlphaFoldDB" id="A0A7C4Y6W0"/>
<dbReference type="CDD" id="cd02966">
    <property type="entry name" value="TlpA_like_family"/>
    <property type="match status" value="1"/>
</dbReference>
<dbReference type="InterPro" id="IPR000866">
    <property type="entry name" value="AhpC/TSA"/>
</dbReference>
<reference evidence="2" key="1">
    <citation type="journal article" date="2020" name="mSystems">
        <title>Genome- and Community-Level Interaction Insights into Carbon Utilization and Element Cycling Functions of Hydrothermarchaeota in Hydrothermal Sediment.</title>
        <authorList>
            <person name="Zhou Z."/>
            <person name="Liu Y."/>
            <person name="Xu W."/>
            <person name="Pan J."/>
            <person name="Luo Z.H."/>
            <person name="Li M."/>
        </authorList>
    </citation>
    <scope>NUCLEOTIDE SEQUENCE [LARGE SCALE GENOMIC DNA]</scope>
    <source>
        <strain evidence="2">SpSt-780</strain>
    </source>
</reference>
<proteinExistence type="predicted"/>
<dbReference type="Gene3D" id="3.40.30.10">
    <property type="entry name" value="Glutaredoxin"/>
    <property type="match status" value="1"/>
</dbReference>
<dbReference type="InterPro" id="IPR036249">
    <property type="entry name" value="Thioredoxin-like_sf"/>
</dbReference>
<dbReference type="EMBL" id="DTHG01000099">
    <property type="protein sequence ID" value="HGW92503.1"/>
    <property type="molecule type" value="Genomic_DNA"/>
</dbReference>
<accession>A0A7C4Y6W0</accession>
<dbReference type="GO" id="GO:0016491">
    <property type="term" value="F:oxidoreductase activity"/>
    <property type="evidence" value="ECO:0007669"/>
    <property type="project" value="InterPro"/>
</dbReference>
<protein>
    <submittedName>
        <fullName evidence="2">TlpA family protein disulfide reductase</fullName>
    </submittedName>
</protein>
<gene>
    <name evidence="2" type="ORF">ENV67_08215</name>
</gene>
<evidence type="ECO:0000313" key="2">
    <source>
        <dbReference type="EMBL" id="HGW92503.1"/>
    </source>
</evidence>
<dbReference type="SUPFAM" id="SSF52833">
    <property type="entry name" value="Thioredoxin-like"/>
    <property type="match status" value="1"/>
</dbReference>
<sequence length="148" mass="17472">MNMILFLLSYDFKITNINDSTLFLSDLYREKPVLISFWATWCKPCKKELKFIQEFYENYSDSGIYIITISVDDIRMKEKIKNFVKGKKFTFPVFFDTEKEILKSLGISSIPATIIVNKEGDVEYKHIGFKIGDEKDIEDEIKRRIKND</sequence>
<dbReference type="PANTHER" id="PTHR42852:SF17">
    <property type="entry name" value="THIOREDOXIN-LIKE PROTEIN HI_1115"/>
    <property type="match status" value="1"/>
</dbReference>
<dbReference type="PROSITE" id="PS51352">
    <property type="entry name" value="THIOREDOXIN_2"/>
    <property type="match status" value="1"/>
</dbReference>
<name>A0A7C4Y6W0_UNCW3</name>
<dbReference type="InterPro" id="IPR013766">
    <property type="entry name" value="Thioredoxin_domain"/>
</dbReference>
<dbReference type="InterPro" id="IPR050553">
    <property type="entry name" value="Thioredoxin_ResA/DsbE_sf"/>
</dbReference>
<feature type="domain" description="Thioredoxin" evidence="1">
    <location>
        <begin position="3"/>
        <end position="146"/>
    </location>
</feature>
<dbReference type="Pfam" id="PF00578">
    <property type="entry name" value="AhpC-TSA"/>
    <property type="match status" value="1"/>
</dbReference>
<organism evidence="2">
    <name type="scientific">candidate division WOR-3 bacterium</name>
    <dbReference type="NCBI Taxonomy" id="2052148"/>
    <lineage>
        <taxon>Bacteria</taxon>
        <taxon>Bacteria division WOR-3</taxon>
    </lineage>
</organism>
<evidence type="ECO:0000259" key="1">
    <source>
        <dbReference type="PROSITE" id="PS51352"/>
    </source>
</evidence>
<comment type="caution">
    <text evidence="2">The sequence shown here is derived from an EMBL/GenBank/DDBJ whole genome shotgun (WGS) entry which is preliminary data.</text>
</comment>
<dbReference type="GO" id="GO:0016209">
    <property type="term" value="F:antioxidant activity"/>
    <property type="evidence" value="ECO:0007669"/>
    <property type="project" value="InterPro"/>
</dbReference>
<dbReference type="PANTHER" id="PTHR42852">
    <property type="entry name" value="THIOL:DISULFIDE INTERCHANGE PROTEIN DSBE"/>
    <property type="match status" value="1"/>
</dbReference>